<dbReference type="InterPro" id="IPR013324">
    <property type="entry name" value="RNA_pol_sigma_r3/r4-like"/>
</dbReference>
<keyword evidence="4" id="KW-0804">Transcription</keyword>
<dbReference type="eggNOG" id="COG1595">
    <property type="taxonomic scope" value="Bacteria"/>
</dbReference>
<dbReference type="InterPro" id="IPR013325">
    <property type="entry name" value="RNA_pol_sigma_r2"/>
</dbReference>
<sequence length="171" mass="19444">MTDSSMAQIRRVLLDRYDEIKRRLTLRLGSSDLAGDALQDTWLRINHIDTVGVVNNPGNYIFGVAMNAARDRMRNANSRHLNAAEIDSLLEIADDAPAPAHVVEMKSELRMLETILQELPARQRDILLAARLDQTPRREIARRMGISLRLVEKELQRAQEYCLACRGRIGK</sequence>
<dbReference type="Pfam" id="PF08281">
    <property type="entry name" value="Sigma70_r4_2"/>
    <property type="match status" value="1"/>
</dbReference>
<dbReference type="InterPro" id="IPR039425">
    <property type="entry name" value="RNA_pol_sigma-70-like"/>
</dbReference>
<dbReference type="HOGENOM" id="CLU_047691_12_3_5"/>
<keyword evidence="2" id="KW-0805">Transcription regulation</keyword>
<dbReference type="GO" id="GO:0003677">
    <property type="term" value="F:DNA binding"/>
    <property type="evidence" value="ECO:0007669"/>
    <property type="project" value="InterPro"/>
</dbReference>
<evidence type="ECO:0000259" key="5">
    <source>
        <dbReference type="Pfam" id="PF08281"/>
    </source>
</evidence>
<dbReference type="SUPFAM" id="SSF88659">
    <property type="entry name" value="Sigma3 and sigma4 domains of RNA polymerase sigma factors"/>
    <property type="match status" value="1"/>
</dbReference>
<dbReference type="Gene3D" id="1.10.10.10">
    <property type="entry name" value="Winged helix-like DNA-binding domain superfamily/Winged helix DNA-binding domain"/>
    <property type="match status" value="1"/>
</dbReference>
<dbReference type="PANTHER" id="PTHR43133:SF63">
    <property type="entry name" value="RNA POLYMERASE SIGMA FACTOR FECI-RELATED"/>
    <property type="match status" value="1"/>
</dbReference>
<dbReference type="EMBL" id="CP000463">
    <property type="protein sequence ID" value="ABJ07407.1"/>
    <property type="molecule type" value="Genomic_DNA"/>
</dbReference>
<organism evidence="6">
    <name type="scientific">Rhodopseudomonas palustris (strain BisA53)</name>
    <dbReference type="NCBI Taxonomy" id="316055"/>
    <lineage>
        <taxon>Bacteria</taxon>
        <taxon>Pseudomonadati</taxon>
        <taxon>Pseudomonadota</taxon>
        <taxon>Alphaproteobacteria</taxon>
        <taxon>Hyphomicrobiales</taxon>
        <taxon>Nitrobacteraceae</taxon>
        <taxon>Rhodopseudomonas</taxon>
    </lineage>
</organism>
<dbReference type="InterPro" id="IPR036388">
    <property type="entry name" value="WH-like_DNA-bd_sf"/>
</dbReference>
<dbReference type="OrthoDB" id="9794372at2"/>
<proteinExistence type="inferred from homology"/>
<name>Q07KX7_RHOP5</name>
<dbReference type="Gene3D" id="1.10.1740.10">
    <property type="match status" value="1"/>
</dbReference>
<dbReference type="GO" id="GO:0006352">
    <property type="term" value="P:DNA-templated transcription initiation"/>
    <property type="evidence" value="ECO:0007669"/>
    <property type="project" value="InterPro"/>
</dbReference>
<evidence type="ECO:0000313" key="6">
    <source>
        <dbReference type="EMBL" id="ABJ07407.1"/>
    </source>
</evidence>
<dbReference type="SUPFAM" id="SSF88946">
    <property type="entry name" value="Sigma2 domain of RNA polymerase sigma factors"/>
    <property type="match status" value="1"/>
</dbReference>
<evidence type="ECO:0000256" key="1">
    <source>
        <dbReference type="ARBA" id="ARBA00010641"/>
    </source>
</evidence>
<dbReference type="STRING" id="316055.RPE_3477"/>
<reference evidence="6" key="1">
    <citation type="submission" date="2006-09" db="EMBL/GenBank/DDBJ databases">
        <title>Complete sequence of Rhodopseudomonas palustris BisA53.</title>
        <authorList>
            <consortium name="US DOE Joint Genome Institute"/>
            <person name="Copeland A."/>
            <person name="Lucas S."/>
            <person name="Lapidus A."/>
            <person name="Barry K."/>
            <person name="Detter J.C."/>
            <person name="Glavina del Rio T."/>
            <person name="Hammon N."/>
            <person name="Israni S."/>
            <person name="Dalin E."/>
            <person name="Tice H."/>
            <person name="Pitluck S."/>
            <person name="Chain P."/>
            <person name="Malfatti S."/>
            <person name="Shin M."/>
            <person name="Vergez L."/>
            <person name="Schmutz J."/>
            <person name="Larimer F."/>
            <person name="Land M."/>
            <person name="Hauser L."/>
            <person name="Pelletier D.A."/>
            <person name="Kyrpides N."/>
            <person name="Kim E."/>
            <person name="Harwood C.S."/>
            <person name="Oda Y."/>
            <person name="Richardson P."/>
        </authorList>
    </citation>
    <scope>NUCLEOTIDE SEQUENCE [LARGE SCALE GENOMIC DNA]</scope>
    <source>
        <strain evidence="6">BisA53</strain>
    </source>
</reference>
<dbReference type="AlphaFoldDB" id="Q07KX7"/>
<feature type="domain" description="RNA polymerase sigma factor 70 region 4 type 2" evidence="5">
    <location>
        <begin position="110"/>
        <end position="158"/>
    </location>
</feature>
<gene>
    <name evidence="6" type="ordered locus">RPE_3477</name>
</gene>
<evidence type="ECO:0000256" key="3">
    <source>
        <dbReference type="ARBA" id="ARBA00023082"/>
    </source>
</evidence>
<comment type="similarity">
    <text evidence="1">Belongs to the sigma-70 factor family. ECF subfamily.</text>
</comment>
<protein>
    <submittedName>
        <fullName evidence="6">RNA polymerase, sigma-24 subunit, ECF subfamily</fullName>
    </submittedName>
</protein>
<evidence type="ECO:0000256" key="2">
    <source>
        <dbReference type="ARBA" id="ARBA00023015"/>
    </source>
</evidence>
<dbReference type="GO" id="GO:0016987">
    <property type="term" value="F:sigma factor activity"/>
    <property type="evidence" value="ECO:0007669"/>
    <property type="project" value="UniProtKB-KW"/>
</dbReference>
<dbReference type="PANTHER" id="PTHR43133">
    <property type="entry name" value="RNA POLYMERASE ECF-TYPE SIGMA FACTO"/>
    <property type="match status" value="1"/>
</dbReference>
<dbReference type="NCBIfam" id="TIGR02937">
    <property type="entry name" value="sigma70-ECF"/>
    <property type="match status" value="1"/>
</dbReference>
<keyword evidence="3" id="KW-0731">Sigma factor</keyword>
<dbReference type="InterPro" id="IPR013249">
    <property type="entry name" value="RNA_pol_sigma70_r4_t2"/>
</dbReference>
<dbReference type="InterPro" id="IPR014284">
    <property type="entry name" value="RNA_pol_sigma-70_dom"/>
</dbReference>
<dbReference type="KEGG" id="rpe:RPE_3477"/>
<evidence type="ECO:0000256" key="4">
    <source>
        <dbReference type="ARBA" id="ARBA00023163"/>
    </source>
</evidence>
<accession>Q07KX7</accession>